<dbReference type="InterPro" id="IPR000195">
    <property type="entry name" value="Rab-GAP-TBC_dom"/>
</dbReference>
<dbReference type="PANTHER" id="PTHR47219:SF9">
    <property type="entry name" value="GTPASE ACTIVATING PROTEIN AND CENTROSOME-ASSOCIATED, ISOFORM B"/>
    <property type="match status" value="1"/>
</dbReference>
<evidence type="ECO:0000256" key="2">
    <source>
        <dbReference type="SAM" id="MobiDB-lite"/>
    </source>
</evidence>
<feature type="region of interest" description="Disordered" evidence="2">
    <location>
        <begin position="575"/>
        <end position="594"/>
    </location>
</feature>
<feature type="compositionally biased region" description="Basic and acidic residues" evidence="2">
    <location>
        <begin position="583"/>
        <end position="592"/>
    </location>
</feature>
<evidence type="ECO:0000313" key="4">
    <source>
        <dbReference type="EMBL" id="KNC98674.1"/>
    </source>
</evidence>
<feature type="region of interest" description="Disordered" evidence="2">
    <location>
        <begin position="49"/>
        <end position="70"/>
    </location>
</feature>
<dbReference type="PROSITE" id="PS50086">
    <property type="entry name" value="TBC_RABGAP"/>
    <property type="match status" value="1"/>
</dbReference>
<organism evidence="4 5">
    <name type="scientific">Spizellomyces punctatus (strain DAOM BR117)</name>
    <dbReference type="NCBI Taxonomy" id="645134"/>
    <lineage>
        <taxon>Eukaryota</taxon>
        <taxon>Fungi</taxon>
        <taxon>Fungi incertae sedis</taxon>
        <taxon>Chytridiomycota</taxon>
        <taxon>Chytridiomycota incertae sedis</taxon>
        <taxon>Chytridiomycetes</taxon>
        <taxon>Spizellomycetales</taxon>
        <taxon>Spizellomycetaceae</taxon>
        <taxon>Spizellomyces</taxon>
    </lineage>
</organism>
<evidence type="ECO:0000256" key="1">
    <source>
        <dbReference type="ARBA" id="ARBA00022468"/>
    </source>
</evidence>
<dbReference type="GO" id="GO:0031267">
    <property type="term" value="F:small GTPase binding"/>
    <property type="evidence" value="ECO:0007669"/>
    <property type="project" value="TreeGrafter"/>
</dbReference>
<dbReference type="Proteomes" id="UP000053201">
    <property type="component" value="Unassembled WGS sequence"/>
</dbReference>
<gene>
    <name evidence="4" type="ORF">SPPG_06358</name>
</gene>
<keyword evidence="5" id="KW-1185">Reference proteome</keyword>
<feature type="compositionally biased region" description="Polar residues" evidence="2">
    <location>
        <begin position="627"/>
        <end position="638"/>
    </location>
</feature>
<keyword evidence="1" id="KW-0343">GTPase activation</keyword>
<reference evidence="4 5" key="1">
    <citation type="submission" date="2009-08" db="EMBL/GenBank/DDBJ databases">
        <title>The Genome Sequence of Spizellomyces punctatus strain DAOM BR117.</title>
        <authorList>
            <consortium name="The Broad Institute Genome Sequencing Platform"/>
            <person name="Russ C."/>
            <person name="Cuomo C."/>
            <person name="Shea T."/>
            <person name="Young S.K."/>
            <person name="Zeng Q."/>
            <person name="Koehrsen M."/>
            <person name="Haas B."/>
            <person name="Borodovsky M."/>
            <person name="Guigo R."/>
            <person name="Alvarado L."/>
            <person name="Berlin A."/>
            <person name="Bochicchio J."/>
            <person name="Borenstein D."/>
            <person name="Chapman S."/>
            <person name="Chen Z."/>
            <person name="Engels R."/>
            <person name="Freedman E."/>
            <person name="Gellesch M."/>
            <person name="Goldberg J."/>
            <person name="Griggs A."/>
            <person name="Gujja S."/>
            <person name="Heiman D."/>
            <person name="Hepburn T."/>
            <person name="Howarth C."/>
            <person name="Jen D."/>
            <person name="Larson L."/>
            <person name="Lewis B."/>
            <person name="Mehta T."/>
            <person name="Park D."/>
            <person name="Pearson M."/>
            <person name="Roberts A."/>
            <person name="Saif S."/>
            <person name="Shenoy N."/>
            <person name="Sisk P."/>
            <person name="Stolte C."/>
            <person name="Sykes S."/>
            <person name="Thomson T."/>
            <person name="Walk T."/>
            <person name="White J."/>
            <person name="Yandava C."/>
            <person name="Burger G."/>
            <person name="Gray M.W."/>
            <person name="Holland P.W.H."/>
            <person name="King N."/>
            <person name="Lang F.B.F."/>
            <person name="Roger A.J."/>
            <person name="Ruiz-Trillo I."/>
            <person name="Lander E."/>
            <person name="Nusbaum C."/>
        </authorList>
    </citation>
    <scope>NUCLEOTIDE SEQUENCE [LARGE SCALE GENOMIC DNA]</scope>
    <source>
        <strain evidence="4 5">DAOM BR117</strain>
    </source>
</reference>
<dbReference type="VEuPathDB" id="FungiDB:SPPG_06358"/>
<evidence type="ECO:0000313" key="5">
    <source>
        <dbReference type="Proteomes" id="UP000053201"/>
    </source>
</evidence>
<dbReference type="Pfam" id="PF00566">
    <property type="entry name" value="RabGAP-TBC"/>
    <property type="match status" value="1"/>
</dbReference>
<sequence length="649" mass="73224">MEGRAEQNSCASFLLEDILLFTTAMGTAVDLHQSTSLFEEVKSFTAPLDVMTSDNGGNEGQSKAEGNSKEVMNSVPGSVVAEASKPAGPVIKPRTTSLKSQPEEPVRSTSPEPTSWTAFIRNRASLLGLGSSNDRKYDISSESDDDLGYPGLTSPSRRRHEKGNHTERILSDLDEESVEFLLSRLDIENQALALNPKTIYVEGGNIRGHQPTLQALTVSLTHYSTKPPGPAQEQDEADIDFWNSIIEDYASTLHKIPHLLTARVRAGIPPHLRAKIWTIMSGAQKDRFDSLYPLLLKQDSPFDRIIRRDIPRTFPKLDMFKEEGGEGQRKLYQLLKAYSIYDAEVGYCQGLSFVVGPLLMQDMSETEAFAVLVRLMEDKPPAAKSASNGNHHPHRAYALRTLFTPDMSGLHQMLYQHSELVREHLPDLYGHFQEHGVTATMYASQWFLTLYTYHFPLPLVFRIFDIIFAEGAVETMLRFSIAILKRNQLRLLEESEFENILEILKGDRLYEVYQDDPEAVVRDAMEVQDIVSERKLEGLRQSYTEEQRKRAATMSDAELVALQALIRQLRAETSRHQQSLTEMGRENDRLSKDNQNLRAKLVEAEKGIEEKEEECKQLRLRLKELESTVNPPQDSDVTNDAPIESSDSA</sequence>
<accession>A0A0L0HCQ0</accession>
<dbReference type="SMART" id="SM00164">
    <property type="entry name" value="TBC"/>
    <property type="match status" value="1"/>
</dbReference>
<dbReference type="OMA" id="RGTVWQS"/>
<dbReference type="STRING" id="645134.A0A0L0HCQ0"/>
<feature type="region of interest" description="Disordered" evidence="2">
    <location>
        <begin position="131"/>
        <end position="165"/>
    </location>
</feature>
<dbReference type="SUPFAM" id="SSF47923">
    <property type="entry name" value="Ypt/Rab-GAP domain of gyp1p"/>
    <property type="match status" value="2"/>
</dbReference>
<dbReference type="eggNOG" id="KOG4436">
    <property type="taxonomic scope" value="Eukaryota"/>
</dbReference>
<evidence type="ECO:0000259" key="3">
    <source>
        <dbReference type="PROSITE" id="PS50086"/>
    </source>
</evidence>
<feature type="region of interest" description="Disordered" evidence="2">
    <location>
        <begin position="625"/>
        <end position="649"/>
    </location>
</feature>
<dbReference type="GeneID" id="27689670"/>
<dbReference type="InterPro" id="IPR050302">
    <property type="entry name" value="Rab_GAP_TBC_domain"/>
</dbReference>
<feature type="region of interest" description="Disordered" evidence="2">
    <location>
        <begin position="85"/>
        <end position="115"/>
    </location>
</feature>
<dbReference type="FunFam" id="1.10.8.270:FF:000001">
    <property type="entry name" value="TBC1 domain family member 1"/>
    <property type="match status" value="1"/>
</dbReference>
<dbReference type="PANTHER" id="PTHR47219">
    <property type="entry name" value="RAB GTPASE-ACTIVATING PROTEIN 1-LIKE"/>
    <property type="match status" value="1"/>
</dbReference>
<dbReference type="EMBL" id="KQ257460">
    <property type="protein sequence ID" value="KNC98674.1"/>
    <property type="molecule type" value="Genomic_DNA"/>
</dbReference>
<dbReference type="OrthoDB" id="295078at2759"/>
<dbReference type="InParanoid" id="A0A0L0HCQ0"/>
<dbReference type="Gene3D" id="1.10.10.750">
    <property type="entry name" value="Ypt/Rab-GAP domain of gyp1p, domain 1"/>
    <property type="match status" value="1"/>
</dbReference>
<dbReference type="GO" id="GO:0005096">
    <property type="term" value="F:GTPase activator activity"/>
    <property type="evidence" value="ECO:0007669"/>
    <property type="project" value="UniProtKB-KW"/>
</dbReference>
<proteinExistence type="predicted"/>
<dbReference type="Gene3D" id="1.10.472.80">
    <property type="entry name" value="Ypt/Rab-GAP domain of gyp1p, domain 3"/>
    <property type="match status" value="1"/>
</dbReference>
<dbReference type="Gene3D" id="1.10.8.270">
    <property type="entry name" value="putative rabgap domain of human tbc1 domain family member 14 like domains"/>
    <property type="match status" value="1"/>
</dbReference>
<dbReference type="FunFam" id="1.10.472.80:FF:000027">
    <property type="entry name" value="GTPase activating protein (Evi5)"/>
    <property type="match status" value="1"/>
</dbReference>
<dbReference type="InterPro" id="IPR035969">
    <property type="entry name" value="Rab-GAP_TBC_sf"/>
</dbReference>
<dbReference type="RefSeq" id="XP_016606714.1">
    <property type="nucleotide sequence ID" value="XM_016754569.1"/>
</dbReference>
<dbReference type="AlphaFoldDB" id="A0A0L0HCQ0"/>
<name>A0A0L0HCQ0_SPIPD</name>
<feature type="compositionally biased region" description="Polar residues" evidence="2">
    <location>
        <begin position="52"/>
        <end position="65"/>
    </location>
</feature>
<protein>
    <recommendedName>
        <fullName evidence="3">Rab-GAP TBC domain-containing protein</fullName>
    </recommendedName>
</protein>
<feature type="domain" description="Rab-GAP TBC" evidence="3">
    <location>
        <begin position="267"/>
        <end position="471"/>
    </location>
</feature>